<sequence length="134" mass="15896">MVSHQLKHERNGILIFCDYCTSRVKTFNTKFRLMMHIHEIHPEKRSEMRILAREAERRAREAERRARREAAIQKQKEEFEKAQAQLMAMPGGSWKKGVDSNRTFYTFVPNLVFTLTKWPPNQEPLPDIASYFTN</sequence>
<keyword evidence="1" id="KW-0175">Coiled coil</keyword>
<organism evidence="2 3">
    <name type="scientific">Caenorhabditis tropicalis</name>
    <dbReference type="NCBI Taxonomy" id="1561998"/>
    <lineage>
        <taxon>Eukaryota</taxon>
        <taxon>Metazoa</taxon>
        <taxon>Ecdysozoa</taxon>
        <taxon>Nematoda</taxon>
        <taxon>Chromadorea</taxon>
        <taxon>Rhabditida</taxon>
        <taxon>Rhabditina</taxon>
        <taxon>Rhabditomorpha</taxon>
        <taxon>Rhabditoidea</taxon>
        <taxon>Rhabditidae</taxon>
        <taxon>Peloderinae</taxon>
        <taxon>Caenorhabditis</taxon>
    </lineage>
</organism>
<reference evidence="3" key="1">
    <citation type="submission" date="2016-11" db="UniProtKB">
        <authorList>
            <consortium name="WormBaseParasite"/>
        </authorList>
    </citation>
    <scope>IDENTIFICATION</scope>
</reference>
<dbReference type="WBParaSite" id="Csp11.Scaffold629.g11386.t1">
    <property type="protein sequence ID" value="Csp11.Scaffold629.g11386.t1"/>
    <property type="gene ID" value="Csp11.Scaffold629.g11386"/>
</dbReference>
<proteinExistence type="predicted"/>
<protein>
    <submittedName>
        <fullName evidence="3">C2H2-type domain-containing protein</fullName>
    </submittedName>
</protein>
<name>A0A1I7TSP9_9PELO</name>
<accession>A0A1I7TSP9</accession>
<evidence type="ECO:0000313" key="3">
    <source>
        <dbReference type="WBParaSite" id="Csp11.Scaffold629.g11386.t1"/>
    </source>
</evidence>
<evidence type="ECO:0000313" key="2">
    <source>
        <dbReference type="Proteomes" id="UP000095282"/>
    </source>
</evidence>
<evidence type="ECO:0000256" key="1">
    <source>
        <dbReference type="SAM" id="Coils"/>
    </source>
</evidence>
<dbReference type="AlphaFoldDB" id="A0A1I7TSP9"/>
<dbReference type="Proteomes" id="UP000095282">
    <property type="component" value="Unplaced"/>
</dbReference>
<feature type="coiled-coil region" evidence="1">
    <location>
        <begin position="45"/>
        <end position="85"/>
    </location>
</feature>
<keyword evidence="2" id="KW-1185">Reference proteome</keyword>